<proteinExistence type="predicted"/>
<evidence type="ECO:0000313" key="1">
    <source>
        <dbReference type="EMBL" id="GIH41157.1"/>
    </source>
</evidence>
<keyword evidence="2" id="KW-1185">Reference proteome</keyword>
<reference evidence="1 2" key="1">
    <citation type="submission" date="2021-01" db="EMBL/GenBank/DDBJ databases">
        <title>Whole genome shotgun sequence of Microbispora corallina NBRC 16416.</title>
        <authorList>
            <person name="Komaki H."/>
            <person name="Tamura T."/>
        </authorList>
    </citation>
    <scope>NUCLEOTIDE SEQUENCE [LARGE SCALE GENOMIC DNA]</scope>
    <source>
        <strain evidence="1 2">NBRC 16416</strain>
    </source>
</reference>
<comment type="caution">
    <text evidence="1">The sequence shown here is derived from an EMBL/GenBank/DDBJ whole genome shotgun (WGS) entry which is preliminary data.</text>
</comment>
<gene>
    <name evidence="1" type="ORF">Mco01_41570</name>
</gene>
<accession>A0ABQ4G259</accession>
<name>A0ABQ4G259_9ACTN</name>
<sequence length="118" mass="13401">MGRSGWWAHTLNHYPRDVDVMSLIEIIADGLELDLAPYLSVWESTTTEAAARHMAWLMNDYTLSVAHGAEWYALLDDWIRGPAPAAILERGFFSAGSTEVAQELSDAFETHHIWSRRR</sequence>
<dbReference type="Proteomes" id="UP000603904">
    <property type="component" value="Unassembled WGS sequence"/>
</dbReference>
<organism evidence="1 2">
    <name type="scientific">Microbispora corallina</name>
    <dbReference type="NCBI Taxonomy" id="83302"/>
    <lineage>
        <taxon>Bacteria</taxon>
        <taxon>Bacillati</taxon>
        <taxon>Actinomycetota</taxon>
        <taxon>Actinomycetes</taxon>
        <taxon>Streptosporangiales</taxon>
        <taxon>Streptosporangiaceae</taxon>
        <taxon>Microbispora</taxon>
    </lineage>
</organism>
<evidence type="ECO:0000313" key="2">
    <source>
        <dbReference type="Proteomes" id="UP000603904"/>
    </source>
</evidence>
<protein>
    <submittedName>
        <fullName evidence="1">Uncharacterized protein</fullName>
    </submittedName>
</protein>
<dbReference type="EMBL" id="BOOC01000020">
    <property type="protein sequence ID" value="GIH41157.1"/>
    <property type="molecule type" value="Genomic_DNA"/>
</dbReference>